<dbReference type="EMBL" id="DF820468">
    <property type="protein sequence ID" value="GAK58862.1"/>
    <property type="molecule type" value="Genomic_DNA"/>
</dbReference>
<accession>A0A081C2Q7</accession>
<reference evidence="11" key="1">
    <citation type="journal article" date="2015" name="PeerJ">
        <title>First genomic representation of candidate bacterial phylum KSB3 points to enhanced environmental sensing as a trigger of wastewater bulking.</title>
        <authorList>
            <person name="Sekiguchi Y."/>
            <person name="Ohashi A."/>
            <person name="Parks D.H."/>
            <person name="Yamauchi T."/>
            <person name="Tyson G.W."/>
            <person name="Hugenholtz P."/>
        </authorList>
    </citation>
    <scope>NUCLEOTIDE SEQUENCE [LARGE SCALE GENOMIC DNA]</scope>
</reference>
<keyword evidence="7 11" id="KW-0067">ATP-binding</keyword>
<evidence type="ECO:0000256" key="9">
    <source>
        <dbReference type="ARBA" id="ARBA00023136"/>
    </source>
</evidence>
<dbReference type="InterPro" id="IPR003593">
    <property type="entry name" value="AAA+_ATPase"/>
</dbReference>
<dbReference type="InterPro" id="IPR017871">
    <property type="entry name" value="ABC_transporter-like_CS"/>
</dbReference>
<keyword evidence="3" id="KW-0813">Transport</keyword>
<dbReference type="Gene3D" id="3.40.50.300">
    <property type="entry name" value="P-loop containing nucleotide triphosphate hydrolases"/>
    <property type="match status" value="1"/>
</dbReference>
<dbReference type="PROSITE" id="PS00211">
    <property type="entry name" value="ABC_TRANSPORTER_1"/>
    <property type="match status" value="1"/>
</dbReference>
<feature type="domain" description="ABC transporter" evidence="10">
    <location>
        <begin position="45"/>
        <end position="296"/>
    </location>
</feature>
<keyword evidence="9" id="KW-0472">Membrane</keyword>
<dbReference type="GO" id="GO:0016887">
    <property type="term" value="F:ATP hydrolysis activity"/>
    <property type="evidence" value="ECO:0007669"/>
    <property type="project" value="InterPro"/>
</dbReference>
<comment type="similarity">
    <text evidence="2">Belongs to the ABC transporter superfamily.</text>
</comment>
<evidence type="ECO:0000256" key="1">
    <source>
        <dbReference type="ARBA" id="ARBA00004202"/>
    </source>
</evidence>
<evidence type="ECO:0000256" key="5">
    <source>
        <dbReference type="ARBA" id="ARBA00022519"/>
    </source>
</evidence>
<dbReference type="Pfam" id="PF08352">
    <property type="entry name" value="oligo_HPY"/>
    <property type="match status" value="1"/>
</dbReference>
<dbReference type="PANTHER" id="PTHR43297:SF14">
    <property type="entry name" value="ATPASE AAA-TYPE CORE DOMAIN-CONTAINING PROTEIN"/>
    <property type="match status" value="1"/>
</dbReference>
<dbReference type="SMART" id="SM00382">
    <property type="entry name" value="AAA"/>
    <property type="match status" value="1"/>
</dbReference>
<gene>
    <name evidence="11" type="ORF">U27_05837</name>
</gene>
<dbReference type="Proteomes" id="UP000030661">
    <property type="component" value="Unassembled WGS sequence"/>
</dbReference>
<evidence type="ECO:0000313" key="12">
    <source>
        <dbReference type="Proteomes" id="UP000030661"/>
    </source>
</evidence>
<keyword evidence="4" id="KW-1003">Cell membrane</keyword>
<evidence type="ECO:0000256" key="7">
    <source>
        <dbReference type="ARBA" id="ARBA00022840"/>
    </source>
</evidence>
<keyword evidence="12" id="KW-1185">Reference proteome</keyword>
<dbReference type="InterPro" id="IPR027417">
    <property type="entry name" value="P-loop_NTPase"/>
</dbReference>
<protein>
    <submittedName>
        <fullName evidence="11">Oligopeptide ABC transporter ATP-binding protein</fullName>
    </submittedName>
</protein>
<comment type="subcellular location">
    <subcellularLocation>
        <location evidence="1">Cell membrane</location>
        <topology evidence="1">Peripheral membrane protein</topology>
    </subcellularLocation>
</comment>
<dbReference type="HOGENOM" id="CLU_000604_1_23_0"/>
<dbReference type="GO" id="GO:0005524">
    <property type="term" value="F:ATP binding"/>
    <property type="evidence" value="ECO:0007669"/>
    <property type="project" value="UniProtKB-KW"/>
</dbReference>
<dbReference type="InterPro" id="IPR050388">
    <property type="entry name" value="ABC_Ni/Peptide_Import"/>
</dbReference>
<evidence type="ECO:0000256" key="3">
    <source>
        <dbReference type="ARBA" id="ARBA00022448"/>
    </source>
</evidence>
<keyword evidence="5" id="KW-0997">Cell inner membrane</keyword>
<evidence type="ECO:0000259" key="10">
    <source>
        <dbReference type="PROSITE" id="PS50893"/>
    </source>
</evidence>
<name>A0A081C2Q7_VECG1</name>
<dbReference type="AlphaFoldDB" id="A0A081C2Q7"/>
<dbReference type="GO" id="GO:0015833">
    <property type="term" value="P:peptide transport"/>
    <property type="evidence" value="ECO:0007669"/>
    <property type="project" value="InterPro"/>
</dbReference>
<dbReference type="SUPFAM" id="SSF52540">
    <property type="entry name" value="P-loop containing nucleoside triphosphate hydrolases"/>
    <property type="match status" value="1"/>
</dbReference>
<keyword evidence="8" id="KW-1278">Translocase</keyword>
<evidence type="ECO:0000313" key="11">
    <source>
        <dbReference type="EMBL" id="GAK58862.1"/>
    </source>
</evidence>
<dbReference type="CDD" id="cd03257">
    <property type="entry name" value="ABC_NikE_OppD_transporters"/>
    <property type="match status" value="1"/>
</dbReference>
<evidence type="ECO:0000256" key="6">
    <source>
        <dbReference type="ARBA" id="ARBA00022741"/>
    </source>
</evidence>
<evidence type="ECO:0000256" key="4">
    <source>
        <dbReference type="ARBA" id="ARBA00022475"/>
    </source>
</evidence>
<evidence type="ECO:0000256" key="2">
    <source>
        <dbReference type="ARBA" id="ARBA00005417"/>
    </source>
</evidence>
<keyword evidence="6" id="KW-0547">Nucleotide-binding</keyword>
<sequence>MLGILVEGLLVCLGTDRQVNKNNRFCHSEGSFVNTTQQRENNILLNISGLQTYFYTDEGVSKAVDGVDYYVKRGETIGVVGESGCGKSVAALSVMRLIPQPPGKIVGGDITFEGKSLLGLSKHDMRKIRGNKISMIFQEPMTSLNPVFTIGNQISEAIQLHQGFSKKEAMNRAVEMLKLVGIPSPEQRVKEYPHQLSGGMRQRAMIAMALSCNPSLLIADEPTTALDVTIQAQILDLMASLKEEFNTAIILITHDLGVVAETVARVVVMYAGKVVEEADVYHIFEQPLHPYTVGLLRSIPRIDLSVKKKERLQEISGIVPIPSQLPSGCLFHPRCSSVMDICRQKLPELKYYKEEKHKVRCWLYD</sequence>
<proteinExistence type="inferred from homology"/>
<dbReference type="InterPro" id="IPR013563">
    <property type="entry name" value="Oligopep_ABC_C"/>
</dbReference>
<dbReference type="PROSITE" id="PS50893">
    <property type="entry name" value="ABC_TRANSPORTER_2"/>
    <property type="match status" value="1"/>
</dbReference>
<dbReference type="eggNOG" id="COG0444">
    <property type="taxonomic scope" value="Bacteria"/>
</dbReference>
<dbReference type="GO" id="GO:0005886">
    <property type="term" value="C:plasma membrane"/>
    <property type="evidence" value="ECO:0007669"/>
    <property type="project" value="UniProtKB-SubCell"/>
</dbReference>
<dbReference type="InterPro" id="IPR003439">
    <property type="entry name" value="ABC_transporter-like_ATP-bd"/>
</dbReference>
<organism evidence="11">
    <name type="scientific">Vecturithrix granuli</name>
    <dbReference type="NCBI Taxonomy" id="1499967"/>
    <lineage>
        <taxon>Bacteria</taxon>
        <taxon>Candidatus Moduliflexota</taxon>
        <taxon>Candidatus Vecturitrichia</taxon>
        <taxon>Candidatus Vecturitrichales</taxon>
        <taxon>Candidatus Vecturitrichaceae</taxon>
        <taxon>Candidatus Vecturithrix</taxon>
    </lineage>
</organism>
<evidence type="ECO:0000256" key="8">
    <source>
        <dbReference type="ARBA" id="ARBA00022967"/>
    </source>
</evidence>
<dbReference type="NCBIfam" id="TIGR01727">
    <property type="entry name" value="oligo_HPY"/>
    <property type="match status" value="1"/>
</dbReference>
<dbReference type="PANTHER" id="PTHR43297">
    <property type="entry name" value="OLIGOPEPTIDE TRANSPORT ATP-BINDING PROTEIN APPD"/>
    <property type="match status" value="1"/>
</dbReference>
<dbReference type="STRING" id="1499967.U27_05837"/>
<dbReference type="FunFam" id="3.40.50.300:FF:000016">
    <property type="entry name" value="Oligopeptide ABC transporter ATP-binding component"/>
    <property type="match status" value="1"/>
</dbReference>
<dbReference type="Pfam" id="PF00005">
    <property type="entry name" value="ABC_tran"/>
    <property type="match status" value="1"/>
</dbReference>